<keyword evidence="3" id="KW-1185">Reference proteome</keyword>
<organism evidence="2 3">
    <name type="scientific">Corynebacterium suicordis DSM 45110</name>
    <dbReference type="NCBI Taxonomy" id="1121369"/>
    <lineage>
        <taxon>Bacteria</taxon>
        <taxon>Bacillati</taxon>
        <taxon>Actinomycetota</taxon>
        <taxon>Actinomycetes</taxon>
        <taxon>Mycobacteriales</taxon>
        <taxon>Corynebacteriaceae</taxon>
        <taxon>Corynebacterium</taxon>
    </lineage>
</organism>
<dbReference type="Proteomes" id="UP000635902">
    <property type="component" value="Unassembled WGS sequence"/>
</dbReference>
<feature type="region of interest" description="Disordered" evidence="1">
    <location>
        <begin position="1171"/>
        <end position="1192"/>
    </location>
</feature>
<evidence type="ECO:0000313" key="3">
    <source>
        <dbReference type="Proteomes" id="UP000635902"/>
    </source>
</evidence>
<dbReference type="EMBL" id="JADKMY010000001">
    <property type="protein sequence ID" value="MBF4553383.1"/>
    <property type="molecule type" value="Genomic_DNA"/>
</dbReference>
<feature type="compositionally biased region" description="Acidic residues" evidence="1">
    <location>
        <begin position="1171"/>
        <end position="1181"/>
    </location>
</feature>
<comment type="caution">
    <text evidence="2">The sequence shown here is derived from an EMBL/GenBank/DDBJ whole genome shotgun (WGS) entry which is preliminary data.</text>
</comment>
<feature type="compositionally biased region" description="Low complexity" evidence="1">
    <location>
        <begin position="1182"/>
        <end position="1192"/>
    </location>
</feature>
<evidence type="ECO:0000256" key="1">
    <source>
        <dbReference type="SAM" id="MobiDB-lite"/>
    </source>
</evidence>
<gene>
    <name evidence="2" type="ORF">IRY30_04720</name>
</gene>
<accession>A0ABR9ZIX6</accession>
<sequence length="1192" mass="131097">MGRVTDSPIADLNDTLLPWASTAEATLAARIRDVELFVDLDVNGDQLERYSRFFGTFLSRQLAAGSTPQALLAACPALTATALLTRAARFNRVGELPREFWAGLGLEPTPDRVACIEGQFGNILSAAGLNPHDEAIGGPDGEKGRLFFHVGLATDWIPELIEVFDSRRLSGHAESDPEAEAAAVVRQLAEDELQAGPLCALRPDTAQRLFTPIVQILRHAEAHPDTWEYTLPQLNLPRLILEDVIEELRERPVGTESRRHAVGVAHREGQPRLRLDIARNRVVLRLPSQPLPPVEEDPAAEIRWRMDADGSPSAFRTGRSEHFGGVNSEVVDLPVRRPLRELHVHSVTHGQHWTLPVINRAEPALVFTERGAELTERATLHRVNVIVVCPEDTVAVDPVRDVAVPVLWERPMKAWDGWVMRSLDLSEALSLHIERHGDRRPSIDSMRAVDSRQRVIFVEPEEPQPCVKTVSGKPVFADSLRVEFPPTISGDTELWHLSVSAYAGPGEPGDEVSEEEPLEVGAEGGVFDVFDPEAYDSPWVGEYLVRLRGPRNESFRHEFALVEGLNVEMEIDGPAANTRLPLTAGLSPTTVRLRSGDKPFEKIPPLRLTPADRFATAVVETEAGDALPLVINPPRIRFQLPMQGEDPVWRTEALRLSTAWLDLQTRFRVRPETEISDPRLVVRDRHGSPARTVKLNTQDNITWWVELALIANSVKILAQGSLELEFVDARAGKRVSVRMARIVPDSTLNVTYAEDHTLHLECDDPERLESKALWAWPLTAPWESARSVELGQALPEELRDAGPLAVQLFSTDRFNALRAPEFPGVRAVRVEREGYFGSSFDPDANSPFTQLSAFLAGESEELPQHADILPTLWDVLAGGLKRRVALDSDAAKLREALSAQPAASIHAMSTSLVPAADRPAQFIMSGLVHVRVASENKEETRRGDAPWIAALEILGDLFAAGEDSRQAKKLRAELAEVAGDTVVETMDTGRDRTLETACIDATTVQIAHLAPAQQQAVLDSFFNGAGVVPGALSDENTRLISVFETFAQREELSELLGDPELMTTAVKILRKVKSANRQLYLSARVRFERLDGVDTDDPANRWALVPVLSMMFALAARMYAHDRLATLGKLPQVYAAWAEMARLVPDLVTGDLISAEAMVLGVFGPDELAETDEADDADDAAEAGAALEAGDA</sequence>
<proteinExistence type="predicted"/>
<reference evidence="2 3" key="1">
    <citation type="submission" date="2020-10" db="EMBL/GenBank/DDBJ databases">
        <title>Novel species in genus Corynebacterium.</title>
        <authorList>
            <person name="Zhang G."/>
        </authorList>
    </citation>
    <scope>NUCLEOTIDE SEQUENCE [LARGE SCALE GENOMIC DNA]</scope>
    <source>
        <strain evidence="2 3">DSM 45110</strain>
    </source>
</reference>
<protein>
    <submittedName>
        <fullName evidence="2">Uncharacterized protein</fullName>
    </submittedName>
</protein>
<name>A0ABR9ZIX6_9CORY</name>
<evidence type="ECO:0000313" key="2">
    <source>
        <dbReference type="EMBL" id="MBF4553383.1"/>
    </source>
</evidence>